<organism evidence="1 2">
    <name type="scientific">Trichinella spiralis</name>
    <name type="common">Trichina worm</name>
    <dbReference type="NCBI Taxonomy" id="6334"/>
    <lineage>
        <taxon>Eukaryota</taxon>
        <taxon>Metazoa</taxon>
        <taxon>Ecdysozoa</taxon>
        <taxon>Nematoda</taxon>
        <taxon>Enoplea</taxon>
        <taxon>Dorylaimia</taxon>
        <taxon>Trichinellida</taxon>
        <taxon>Trichinellidae</taxon>
        <taxon>Trichinella</taxon>
    </lineage>
</organism>
<dbReference type="Proteomes" id="UP000054776">
    <property type="component" value="Unassembled WGS sequence"/>
</dbReference>
<sequence length="58" mass="6790">MTLRRSAVNNISESLFILGLASESDCKWKIENRADEKYYVVYFKDHPSGLLPQEIIWN</sequence>
<comment type="caution">
    <text evidence="1">The sequence shown here is derived from an EMBL/GenBank/DDBJ whole genome shotgun (WGS) entry which is preliminary data.</text>
</comment>
<dbReference type="InParanoid" id="A0A0V1AH11"/>
<proteinExistence type="predicted"/>
<name>A0A0V1AH11_TRISP</name>
<dbReference type="AlphaFoldDB" id="A0A0V1AH11"/>
<dbReference type="EMBL" id="JYDH01002029">
    <property type="protein sequence ID" value="KRY24071.1"/>
    <property type="molecule type" value="Genomic_DNA"/>
</dbReference>
<accession>A0A0V1AH11</accession>
<protein>
    <submittedName>
        <fullName evidence="1">Uncharacterized protein</fullName>
    </submittedName>
</protein>
<evidence type="ECO:0000313" key="1">
    <source>
        <dbReference type="EMBL" id="KRY24071.1"/>
    </source>
</evidence>
<keyword evidence="2" id="KW-1185">Reference proteome</keyword>
<reference evidence="1 2" key="1">
    <citation type="submission" date="2015-01" db="EMBL/GenBank/DDBJ databases">
        <title>Evolution of Trichinella species and genotypes.</title>
        <authorList>
            <person name="Korhonen P.K."/>
            <person name="Edoardo P."/>
            <person name="Giuseppe L.R."/>
            <person name="Gasser R.B."/>
        </authorList>
    </citation>
    <scope>NUCLEOTIDE SEQUENCE [LARGE SCALE GENOMIC DNA]</scope>
    <source>
        <strain evidence="1">ISS3</strain>
    </source>
</reference>
<gene>
    <name evidence="1" type="ORF">T01_13443</name>
</gene>
<evidence type="ECO:0000313" key="2">
    <source>
        <dbReference type="Proteomes" id="UP000054776"/>
    </source>
</evidence>